<dbReference type="OrthoDB" id="9800887at2"/>
<organism evidence="5 6">
    <name type="scientific">Flavobacterium dankookense</name>
    <dbReference type="NCBI Taxonomy" id="706186"/>
    <lineage>
        <taxon>Bacteria</taxon>
        <taxon>Pseudomonadati</taxon>
        <taxon>Bacteroidota</taxon>
        <taxon>Flavobacteriia</taxon>
        <taxon>Flavobacteriales</taxon>
        <taxon>Flavobacteriaceae</taxon>
        <taxon>Flavobacterium</taxon>
    </lineage>
</organism>
<keyword evidence="6" id="KW-1185">Reference proteome</keyword>
<dbReference type="AlphaFoldDB" id="A0A4R6QBT2"/>
<proteinExistence type="predicted"/>
<evidence type="ECO:0000256" key="1">
    <source>
        <dbReference type="ARBA" id="ARBA00022729"/>
    </source>
</evidence>
<dbReference type="Pfam" id="PF18962">
    <property type="entry name" value="Por_Secre_tail"/>
    <property type="match status" value="1"/>
</dbReference>
<dbReference type="NCBIfam" id="TIGR04183">
    <property type="entry name" value="Por_Secre_tail"/>
    <property type="match status" value="1"/>
</dbReference>
<protein>
    <submittedName>
        <fullName evidence="5">Putative secreted protein (Por secretion system target)</fullName>
    </submittedName>
</protein>
<dbReference type="Proteomes" id="UP000295260">
    <property type="component" value="Unassembled WGS sequence"/>
</dbReference>
<feature type="coiled-coil region" evidence="2">
    <location>
        <begin position="377"/>
        <end position="422"/>
    </location>
</feature>
<dbReference type="EMBL" id="SNXR01000012">
    <property type="protein sequence ID" value="TDP60204.1"/>
    <property type="molecule type" value="Genomic_DNA"/>
</dbReference>
<dbReference type="RefSeq" id="WP_133532491.1">
    <property type="nucleotide sequence ID" value="NZ_SNXR01000012.1"/>
</dbReference>
<accession>A0A4R6QBT2</accession>
<gene>
    <name evidence="5" type="ORF">BC748_1184</name>
</gene>
<dbReference type="InterPro" id="IPR030392">
    <property type="entry name" value="S74_ICA"/>
</dbReference>
<evidence type="ECO:0000313" key="6">
    <source>
        <dbReference type="Proteomes" id="UP000295260"/>
    </source>
</evidence>
<dbReference type="InterPro" id="IPR026444">
    <property type="entry name" value="Secre_tail"/>
</dbReference>
<keyword evidence="2" id="KW-0175">Coiled coil</keyword>
<comment type="caution">
    <text evidence="5">The sequence shown here is derived from an EMBL/GenBank/DDBJ whole genome shotgun (WGS) entry which is preliminary data.</text>
</comment>
<dbReference type="Pfam" id="PF13884">
    <property type="entry name" value="Peptidase_S74"/>
    <property type="match status" value="1"/>
</dbReference>
<feature type="signal peptide" evidence="3">
    <location>
        <begin position="1"/>
        <end position="20"/>
    </location>
</feature>
<evidence type="ECO:0000313" key="5">
    <source>
        <dbReference type="EMBL" id="TDP60204.1"/>
    </source>
</evidence>
<name>A0A4R6QBT2_9FLAO</name>
<feature type="domain" description="Peptidase S74" evidence="4">
    <location>
        <begin position="291"/>
        <end position="398"/>
    </location>
</feature>
<dbReference type="PROSITE" id="PS51688">
    <property type="entry name" value="ICA"/>
    <property type="match status" value="1"/>
</dbReference>
<evidence type="ECO:0000259" key="4">
    <source>
        <dbReference type="PROSITE" id="PS51688"/>
    </source>
</evidence>
<keyword evidence="1 3" id="KW-0732">Signal</keyword>
<sequence length="512" mass="55158">MKTKLLFFILLSGYLVFGQATINQSAGAPQAFINNPAPLGPQFGAEIFRFRSGFISQLDSGNNFGFTNSRWFAMGRVPAGTQTFYGLRFQLENRGLVMGYNNLTATNPLIQWIGTGANLGNLEFRVANGFGAPGTPASDLLVATMTNTGNTVFGDPTIVGSAARVNVENRTGKGVEINSTFSLTGTSTSLNITHQNGSIGPNIGIGMLVTNSNTTSSTRGVNVKMGGGNSSVGFECVNTGGSVEAIGYLGKTNGTSPFEAAVYGITPANGNQWAGYFDGKVFSTGGYSQPSDQKLKENIQLEKSVLEKIALLKPVTYDYKNLSEINLPRGIQHGFISQELATVFPELTEDVRKPVYDKENNISSNFDFKSVNYTGLISVLTAGIQELNTELEKQKLNTDKELQTLKDEIAALKEENTAQKLAASAIKNGFSLEQNIPNPFTDRTIINYSLSTGVNKGNIMIFDLTGKLIKDFPVNENKGQITITASQIGKGLFIYSLVQNGQELISKKMIVQ</sequence>
<feature type="chain" id="PRO_5020844363" evidence="3">
    <location>
        <begin position="21"/>
        <end position="512"/>
    </location>
</feature>
<evidence type="ECO:0000256" key="3">
    <source>
        <dbReference type="SAM" id="SignalP"/>
    </source>
</evidence>
<evidence type="ECO:0000256" key="2">
    <source>
        <dbReference type="SAM" id="Coils"/>
    </source>
</evidence>
<reference evidence="5 6" key="1">
    <citation type="submission" date="2019-03" db="EMBL/GenBank/DDBJ databases">
        <title>Genomic Encyclopedia of Archaeal and Bacterial Type Strains, Phase II (KMG-II): from individual species to whole genera.</title>
        <authorList>
            <person name="Goeker M."/>
        </authorList>
    </citation>
    <scope>NUCLEOTIDE SEQUENCE [LARGE SCALE GENOMIC DNA]</scope>
    <source>
        <strain evidence="5 6">DSM 25687</strain>
    </source>
</reference>